<comment type="catalytic activity">
    <reaction evidence="8">
        <text>Successive hydrolysis of beta-D-glucose units from the non-reducing ends of (1-&gt;3)-beta-D-glucans, releasing alpha-glucose.</text>
        <dbReference type="EC" id="3.2.1.58"/>
    </reaction>
</comment>
<evidence type="ECO:0000256" key="9">
    <source>
        <dbReference type="ARBA" id="ARBA00038929"/>
    </source>
</evidence>
<organism evidence="10 11">
    <name type="scientific">Linderina pennispora</name>
    <dbReference type="NCBI Taxonomy" id="61395"/>
    <lineage>
        <taxon>Eukaryota</taxon>
        <taxon>Fungi</taxon>
        <taxon>Fungi incertae sedis</taxon>
        <taxon>Zoopagomycota</taxon>
        <taxon>Kickxellomycotina</taxon>
        <taxon>Kickxellomycetes</taxon>
        <taxon>Kickxellales</taxon>
        <taxon>Kickxellaceae</taxon>
        <taxon>Linderina</taxon>
    </lineage>
</organism>
<evidence type="ECO:0000256" key="8">
    <source>
        <dbReference type="ARBA" id="ARBA00036824"/>
    </source>
</evidence>
<dbReference type="OrthoDB" id="62120at2759"/>
<dbReference type="InterPro" id="IPR017853">
    <property type="entry name" value="GH"/>
</dbReference>
<keyword evidence="6" id="KW-0326">Glycosidase</keyword>
<proteinExistence type="inferred from homology"/>
<evidence type="ECO:0000256" key="6">
    <source>
        <dbReference type="ARBA" id="ARBA00023295"/>
    </source>
</evidence>
<evidence type="ECO:0000256" key="4">
    <source>
        <dbReference type="ARBA" id="ARBA00022729"/>
    </source>
</evidence>
<keyword evidence="5 10" id="KW-0378">Hydrolase</keyword>
<evidence type="ECO:0000256" key="1">
    <source>
        <dbReference type="ARBA" id="ARBA00004613"/>
    </source>
</evidence>
<sequence>MRPATPLASREYNGPIRGVNLGGLFVLEPWITPSLFAQWANITNSPVNDEWSYCATLGKDECTRRLHSALEIVGINTIRDSDRPYIQGQIPYLKQVLGWASNYGIEVMLDLHGAPGSQNGFDNSGRRGEISWSKNTGDLARIANEFPIVKSIEALNEPANWGIPKSTLIDFYHQAYARRADGARLAPFNYRTPTIVGEFSMATTDCAGWLNGFQRGSRWDGTYLRSTPIASGGSCAGQEDIAQFQAYEKASGWVFWNFKTESSDAWNYIKLANAGIIPNPPAQHQYLSVAPAETAVPILPGGKTGKVASDIRQQPPSSSSMIYHGRKIVRGVNIGGYLPKPTDYLQLCKYLGPERTLALMKRHWDTWTDEGFVGGGLPYFKQLVYWANKYGLKGSQNGFDNSGTTQGINWTRDPNNIRLSKQAMLNMLRYISKDPVLLATVDAVDVLNEPMIDALDFSQLWEYNTGAHSLITNGLNKTPPVISIIDRGFKEDWNSYHTDTWLDAHLYHVFDRNIDDWPLERHLSLVCSNGRDLQSNATMFPIIVGEWSLALPTAALGGRENEARRRFAEAQLDAYEKGGAGWFFWCLKTESSPEWSFLDSLDRSWLPYPLTTRAFPPVDQFESGAVAIAWMLKSPKPYPKQVWSPAGGWWAQPKSWKRNTVIVGLGAAAVVAFVFKKSAELEERTIYPRVWTPSMMWSKQFKNNDDPNFQPPKSL</sequence>
<dbReference type="GO" id="GO:0009251">
    <property type="term" value="P:glucan catabolic process"/>
    <property type="evidence" value="ECO:0007669"/>
    <property type="project" value="TreeGrafter"/>
</dbReference>
<comment type="subcellular location">
    <subcellularLocation>
        <location evidence="1">Secreted</location>
    </subcellularLocation>
</comment>
<evidence type="ECO:0000256" key="5">
    <source>
        <dbReference type="ARBA" id="ARBA00022801"/>
    </source>
</evidence>
<accession>A0A1Y1W3K7</accession>
<dbReference type="STRING" id="61395.A0A1Y1W3K7"/>
<dbReference type="GeneID" id="63807179"/>
<dbReference type="GO" id="GO:0004338">
    <property type="term" value="F:glucan exo-1,3-beta-glucosidase activity"/>
    <property type="evidence" value="ECO:0007669"/>
    <property type="project" value="UniProtKB-EC"/>
</dbReference>
<dbReference type="PANTHER" id="PTHR31297:SF1">
    <property type="entry name" value="GLUCAN 1,3-BETA-GLUCOSIDASE I_II-RELATED"/>
    <property type="match status" value="1"/>
</dbReference>
<keyword evidence="7" id="KW-0961">Cell wall biogenesis/degradation</keyword>
<dbReference type="EMBL" id="MCFD01000011">
    <property type="protein sequence ID" value="ORX68047.1"/>
    <property type="molecule type" value="Genomic_DNA"/>
</dbReference>
<keyword evidence="3" id="KW-0964">Secreted</keyword>
<dbReference type="RefSeq" id="XP_040741893.1">
    <property type="nucleotide sequence ID" value="XM_040890531.1"/>
</dbReference>
<evidence type="ECO:0000313" key="10">
    <source>
        <dbReference type="EMBL" id="ORX68047.1"/>
    </source>
</evidence>
<keyword evidence="4" id="KW-0732">Signal</keyword>
<dbReference type="GO" id="GO:0005576">
    <property type="term" value="C:extracellular region"/>
    <property type="evidence" value="ECO:0007669"/>
    <property type="project" value="TreeGrafter"/>
</dbReference>
<dbReference type="SUPFAM" id="SSF51445">
    <property type="entry name" value="(Trans)glycosidases"/>
    <property type="match status" value="2"/>
</dbReference>
<dbReference type="Proteomes" id="UP000193922">
    <property type="component" value="Unassembled WGS sequence"/>
</dbReference>
<keyword evidence="11" id="KW-1185">Reference proteome</keyword>
<reference evidence="10 11" key="1">
    <citation type="submission" date="2016-07" db="EMBL/GenBank/DDBJ databases">
        <title>Pervasive Adenine N6-methylation of Active Genes in Fungi.</title>
        <authorList>
            <consortium name="DOE Joint Genome Institute"/>
            <person name="Mondo S.J."/>
            <person name="Dannebaum R.O."/>
            <person name="Kuo R.C."/>
            <person name="Labutti K."/>
            <person name="Haridas S."/>
            <person name="Kuo A."/>
            <person name="Salamov A."/>
            <person name="Ahrendt S.R."/>
            <person name="Lipzen A."/>
            <person name="Sullivan W."/>
            <person name="Andreopoulos W.B."/>
            <person name="Clum A."/>
            <person name="Lindquist E."/>
            <person name="Daum C."/>
            <person name="Ramamoorthy G.K."/>
            <person name="Gryganskyi A."/>
            <person name="Culley D."/>
            <person name="Magnuson J.K."/>
            <person name="James T.Y."/>
            <person name="O'Malley M.A."/>
            <person name="Stajich J.E."/>
            <person name="Spatafora J.W."/>
            <person name="Visel A."/>
            <person name="Grigoriev I.V."/>
        </authorList>
    </citation>
    <scope>NUCLEOTIDE SEQUENCE [LARGE SCALE GENOMIC DNA]</scope>
    <source>
        <strain evidence="10 11">ATCC 12442</strain>
    </source>
</reference>
<comment type="caution">
    <text evidence="10">The sequence shown here is derived from an EMBL/GenBank/DDBJ whole genome shotgun (WGS) entry which is preliminary data.</text>
</comment>
<dbReference type="EC" id="3.2.1.58" evidence="9"/>
<comment type="similarity">
    <text evidence="2">Belongs to the glycosyl hydrolase 5 (cellulase A) family.</text>
</comment>
<dbReference type="AlphaFoldDB" id="A0A1Y1W3K7"/>
<evidence type="ECO:0000256" key="7">
    <source>
        <dbReference type="ARBA" id="ARBA00023316"/>
    </source>
</evidence>
<name>A0A1Y1W3K7_9FUNG</name>
<evidence type="ECO:0000313" key="11">
    <source>
        <dbReference type="Proteomes" id="UP000193922"/>
    </source>
</evidence>
<dbReference type="Gene3D" id="3.20.20.80">
    <property type="entry name" value="Glycosidases"/>
    <property type="match status" value="3"/>
</dbReference>
<evidence type="ECO:0000256" key="3">
    <source>
        <dbReference type="ARBA" id="ARBA00022525"/>
    </source>
</evidence>
<gene>
    <name evidence="10" type="ORF">DL89DRAFT_294560</name>
</gene>
<evidence type="ECO:0000256" key="2">
    <source>
        <dbReference type="ARBA" id="ARBA00005641"/>
    </source>
</evidence>
<protein>
    <recommendedName>
        <fullName evidence="9">glucan 1,3-beta-glucosidase</fullName>
        <ecNumber evidence="9">3.2.1.58</ecNumber>
    </recommendedName>
</protein>
<dbReference type="InterPro" id="IPR050386">
    <property type="entry name" value="Glycosyl_hydrolase_5"/>
</dbReference>
<dbReference type="PANTHER" id="PTHR31297">
    <property type="entry name" value="GLUCAN ENDO-1,6-BETA-GLUCOSIDASE B"/>
    <property type="match status" value="1"/>
</dbReference>
<dbReference type="GO" id="GO:0071555">
    <property type="term" value="P:cell wall organization"/>
    <property type="evidence" value="ECO:0007669"/>
    <property type="project" value="UniProtKB-KW"/>
</dbReference>
<dbReference type="GO" id="GO:0009986">
    <property type="term" value="C:cell surface"/>
    <property type="evidence" value="ECO:0007669"/>
    <property type="project" value="TreeGrafter"/>
</dbReference>